<accession>A0A7J5XES1</accession>
<name>A0A7J5XES1_DISMA</name>
<dbReference type="Proteomes" id="UP000518266">
    <property type="component" value="Unassembled WGS sequence"/>
</dbReference>
<protein>
    <submittedName>
        <fullName evidence="2">Uncharacterized protein</fullName>
    </submittedName>
</protein>
<reference evidence="2 3" key="1">
    <citation type="submission" date="2020-03" db="EMBL/GenBank/DDBJ databases">
        <title>Dissostichus mawsoni Genome sequencing and assembly.</title>
        <authorList>
            <person name="Park H."/>
        </authorList>
    </citation>
    <scope>NUCLEOTIDE SEQUENCE [LARGE SCALE GENOMIC DNA]</scope>
    <source>
        <strain evidence="2">DM0001</strain>
        <tissue evidence="2">Muscle</tissue>
    </source>
</reference>
<evidence type="ECO:0000256" key="1">
    <source>
        <dbReference type="SAM" id="SignalP"/>
    </source>
</evidence>
<evidence type="ECO:0000313" key="3">
    <source>
        <dbReference type="Proteomes" id="UP000518266"/>
    </source>
</evidence>
<sequence>MWLSLLSQSVYCLCLAVLMAMGDSGVLAVEEKRTELILSVYQKLYQSVIEFSPIVVVFVSGTGCRRLGLREAEEREGRLEERQGQGEPRPGYELRGWGNEGLAGQGEKDFFFQSYLASFTTFSLSLIDARVQNSTVFIFCAVKQCRLMII</sequence>
<comment type="caution">
    <text evidence="2">The sequence shown here is derived from an EMBL/GenBank/DDBJ whole genome shotgun (WGS) entry which is preliminary data.</text>
</comment>
<keyword evidence="3" id="KW-1185">Reference proteome</keyword>
<feature type="chain" id="PRO_5029734220" evidence="1">
    <location>
        <begin position="29"/>
        <end position="150"/>
    </location>
</feature>
<keyword evidence="1" id="KW-0732">Signal</keyword>
<dbReference type="AlphaFoldDB" id="A0A7J5XES1"/>
<gene>
    <name evidence="2" type="ORF">F7725_027998</name>
</gene>
<dbReference type="EMBL" id="JAAKFY010000025">
    <property type="protein sequence ID" value="KAF3835440.1"/>
    <property type="molecule type" value="Genomic_DNA"/>
</dbReference>
<organism evidence="2 3">
    <name type="scientific">Dissostichus mawsoni</name>
    <name type="common">Antarctic cod</name>
    <dbReference type="NCBI Taxonomy" id="36200"/>
    <lineage>
        <taxon>Eukaryota</taxon>
        <taxon>Metazoa</taxon>
        <taxon>Chordata</taxon>
        <taxon>Craniata</taxon>
        <taxon>Vertebrata</taxon>
        <taxon>Euteleostomi</taxon>
        <taxon>Actinopterygii</taxon>
        <taxon>Neopterygii</taxon>
        <taxon>Teleostei</taxon>
        <taxon>Neoteleostei</taxon>
        <taxon>Acanthomorphata</taxon>
        <taxon>Eupercaria</taxon>
        <taxon>Perciformes</taxon>
        <taxon>Notothenioidei</taxon>
        <taxon>Nototheniidae</taxon>
        <taxon>Dissostichus</taxon>
    </lineage>
</organism>
<feature type="signal peptide" evidence="1">
    <location>
        <begin position="1"/>
        <end position="28"/>
    </location>
</feature>
<proteinExistence type="predicted"/>
<evidence type="ECO:0000313" key="2">
    <source>
        <dbReference type="EMBL" id="KAF3835440.1"/>
    </source>
</evidence>